<dbReference type="Pfam" id="PF00090">
    <property type="entry name" value="TSP_1"/>
    <property type="match status" value="1"/>
</dbReference>
<dbReference type="AlphaFoldDB" id="A0A9X0CPE6"/>
<accession>A0A9X0CPE6</accession>
<keyword evidence="1" id="KW-0677">Repeat</keyword>
<dbReference type="InterPro" id="IPR000884">
    <property type="entry name" value="TSP1_rpt"/>
</dbReference>
<dbReference type="InterPro" id="IPR052065">
    <property type="entry name" value="Compl_asym_regulator"/>
</dbReference>
<dbReference type="SMART" id="SM00209">
    <property type="entry name" value="TSP1"/>
    <property type="match status" value="1"/>
</dbReference>
<dbReference type="OrthoDB" id="446173at2759"/>
<evidence type="ECO:0000256" key="2">
    <source>
        <dbReference type="ARBA" id="ARBA00023157"/>
    </source>
</evidence>
<dbReference type="PRINTS" id="PR01705">
    <property type="entry name" value="TSP1REPEAT"/>
</dbReference>
<dbReference type="FunFam" id="2.20.100.10:FF:000001">
    <property type="entry name" value="semaphorin-5A isoform X1"/>
    <property type="match status" value="1"/>
</dbReference>
<proteinExistence type="predicted"/>
<comment type="caution">
    <text evidence="3">The sequence shown here is derived from an EMBL/GenBank/DDBJ whole genome shotgun (WGS) entry which is preliminary data.</text>
</comment>
<dbReference type="InterPro" id="IPR036383">
    <property type="entry name" value="TSP1_rpt_sf"/>
</dbReference>
<evidence type="ECO:0000256" key="1">
    <source>
        <dbReference type="ARBA" id="ARBA00022737"/>
    </source>
</evidence>
<protein>
    <submittedName>
        <fullName evidence="3">Hemicentin-1</fullName>
    </submittedName>
</protein>
<dbReference type="PANTHER" id="PTHR22906:SF21">
    <property type="entry name" value="SEMA DOMAIN-CONTAINING PROTEIN"/>
    <property type="match status" value="1"/>
</dbReference>
<dbReference type="PROSITE" id="PS50092">
    <property type="entry name" value="TSP1"/>
    <property type="match status" value="1"/>
</dbReference>
<keyword evidence="4" id="KW-1185">Reference proteome</keyword>
<sequence>MSTESYYCDVRSCPVDGNWAQWGRWSPCSARCSGGTQRRYRYCSNPHPSSGGKECPGDRVEIVRCNTKPCRGKVSLYKAFDYNSNQLIKEREVRGRWRKGPMP</sequence>
<dbReference type="SUPFAM" id="SSF82895">
    <property type="entry name" value="TSP-1 type 1 repeat"/>
    <property type="match status" value="1"/>
</dbReference>
<gene>
    <name evidence="3" type="primary">HMCN1_38</name>
    <name evidence="3" type="ORF">OS493_031809</name>
</gene>
<keyword evidence="2" id="KW-1015">Disulfide bond</keyword>
<dbReference type="Gene3D" id="2.20.100.10">
    <property type="entry name" value="Thrombospondin type-1 (TSP1) repeat"/>
    <property type="match status" value="1"/>
</dbReference>
<name>A0A9X0CPE6_9CNID</name>
<dbReference type="Proteomes" id="UP001163046">
    <property type="component" value="Unassembled WGS sequence"/>
</dbReference>
<dbReference type="PANTHER" id="PTHR22906">
    <property type="entry name" value="PROPERDIN"/>
    <property type="match status" value="1"/>
</dbReference>
<reference evidence="3" key="1">
    <citation type="submission" date="2023-01" db="EMBL/GenBank/DDBJ databases">
        <title>Genome assembly of the deep-sea coral Lophelia pertusa.</title>
        <authorList>
            <person name="Herrera S."/>
            <person name="Cordes E."/>
        </authorList>
    </citation>
    <scope>NUCLEOTIDE SEQUENCE</scope>
    <source>
        <strain evidence="3">USNM1676648</strain>
        <tissue evidence="3">Polyp</tissue>
    </source>
</reference>
<organism evidence="3 4">
    <name type="scientific">Desmophyllum pertusum</name>
    <dbReference type="NCBI Taxonomy" id="174260"/>
    <lineage>
        <taxon>Eukaryota</taxon>
        <taxon>Metazoa</taxon>
        <taxon>Cnidaria</taxon>
        <taxon>Anthozoa</taxon>
        <taxon>Hexacorallia</taxon>
        <taxon>Scleractinia</taxon>
        <taxon>Caryophylliina</taxon>
        <taxon>Caryophylliidae</taxon>
        <taxon>Desmophyllum</taxon>
    </lineage>
</organism>
<dbReference type="EMBL" id="MU826863">
    <property type="protein sequence ID" value="KAJ7370526.1"/>
    <property type="molecule type" value="Genomic_DNA"/>
</dbReference>
<evidence type="ECO:0000313" key="3">
    <source>
        <dbReference type="EMBL" id="KAJ7370526.1"/>
    </source>
</evidence>
<evidence type="ECO:0000313" key="4">
    <source>
        <dbReference type="Proteomes" id="UP001163046"/>
    </source>
</evidence>